<dbReference type="InterPro" id="IPR027417">
    <property type="entry name" value="P-loop_NTPase"/>
</dbReference>
<dbReference type="InterPro" id="IPR049163">
    <property type="entry name" value="Pif1-like_2B_dom"/>
</dbReference>
<reference evidence="4 5" key="1">
    <citation type="submission" date="2024-01" db="EMBL/GenBank/DDBJ databases">
        <title>A telomere-to-telomere, gap-free genome of sweet tea (Lithocarpus litseifolius).</title>
        <authorList>
            <person name="Zhou J."/>
        </authorList>
    </citation>
    <scope>NUCLEOTIDE SEQUENCE [LARGE SCALE GENOMIC DNA]</scope>
    <source>
        <strain evidence="4">Zhou-2022a</strain>
        <tissue evidence="4">Leaf</tissue>
    </source>
</reference>
<dbReference type="Pfam" id="PF21530">
    <property type="entry name" value="Pif1_2B_dom"/>
    <property type="match status" value="1"/>
</dbReference>
<dbReference type="EC" id="5.6.2.3" evidence="1"/>
<keyword evidence="1" id="KW-0067">ATP-binding</keyword>
<feature type="domain" description="DNA helicase Pif1-like DEAD-box helicase" evidence="2">
    <location>
        <begin position="222"/>
        <end position="427"/>
    </location>
</feature>
<comment type="similarity">
    <text evidence="1">Belongs to the helicase family.</text>
</comment>
<dbReference type="Pfam" id="PF05970">
    <property type="entry name" value="PIF1"/>
    <property type="match status" value="1"/>
</dbReference>
<dbReference type="EMBL" id="JAZDWU010000003">
    <property type="protein sequence ID" value="KAL0007370.1"/>
    <property type="molecule type" value="Genomic_DNA"/>
</dbReference>
<dbReference type="GO" id="GO:0043139">
    <property type="term" value="F:5'-3' DNA helicase activity"/>
    <property type="evidence" value="ECO:0007669"/>
    <property type="project" value="UniProtKB-EC"/>
</dbReference>
<proteinExistence type="inferred from homology"/>
<comment type="caution">
    <text evidence="4">The sequence shown here is derived from an EMBL/GenBank/DDBJ whole genome shotgun (WGS) entry which is preliminary data.</text>
</comment>
<organism evidence="4 5">
    <name type="scientific">Lithocarpus litseifolius</name>
    <dbReference type="NCBI Taxonomy" id="425828"/>
    <lineage>
        <taxon>Eukaryota</taxon>
        <taxon>Viridiplantae</taxon>
        <taxon>Streptophyta</taxon>
        <taxon>Embryophyta</taxon>
        <taxon>Tracheophyta</taxon>
        <taxon>Spermatophyta</taxon>
        <taxon>Magnoliopsida</taxon>
        <taxon>eudicotyledons</taxon>
        <taxon>Gunneridae</taxon>
        <taxon>Pentapetalae</taxon>
        <taxon>rosids</taxon>
        <taxon>fabids</taxon>
        <taxon>Fagales</taxon>
        <taxon>Fagaceae</taxon>
        <taxon>Lithocarpus</taxon>
    </lineage>
</organism>
<dbReference type="Proteomes" id="UP001459277">
    <property type="component" value="Unassembled WGS sequence"/>
</dbReference>
<keyword evidence="1" id="KW-0227">DNA damage</keyword>
<name>A0AAW2DDP3_9ROSI</name>
<dbReference type="GO" id="GO:0006310">
    <property type="term" value="P:DNA recombination"/>
    <property type="evidence" value="ECO:0007669"/>
    <property type="project" value="UniProtKB-KW"/>
</dbReference>
<gene>
    <name evidence="4" type="ORF">SO802_008872</name>
</gene>
<keyword evidence="1" id="KW-0378">Hydrolase</keyword>
<dbReference type="GO" id="GO:0005524">
    <property type="term" value="F:ATP binding"/>
    <property type="evidence" value="ECO:0007669"/>
    <property type="project" value="UniProtKB-KW"/>
</dbReference>
<dbReference type="GO" id="GO:0006281">
    <property type="term" value="P:DNA repair"/>
    <property type="evidence" value="ECO:0007669"/>
    <property type="project" value="UniProtKB-KW"/>
</dbReference>
<evidence type="ECO:0000313" key="4">
    <source>
        <dbReference type="EMBL" id="KAL0007370.1"/>
    </source>
</evidence>
<keyword evidence="1" id="KW-0347">Helicase</keyword>
<dbReference type="PANTHER" id="PTHR10492:SF57">
    <property type="entry name" value="ATP-DEPENDENT DNA HELICASE"/>
    <property type="match status" value="1"/>
</dbReference>
<keyword evidence="1" id="KW-0233">DNA recombination</keyword>
<evidence type="ECO:0000256" key="1">
    <source>
        <dbReference type="RuleBase" id="RU363044"/>
    </source>
</evidence>
<keyword evidence="1" id="KW-0234">DNA repair</keyword>
<comment type="cofactor">
    <cofactor evidence="1">
        <name>Mg(2+)</name>
        <dbReference type="ChEBI" id="CHEBI:18420"/>
    </cofactor>
</comment>
<accession>A0AAW2DDP3</accession>
<sequence length="619" mass="70650">MLTEFFTMNTIDADARQYLYREFSEHYCWNRNSKSWRRRISNKKVIGRIYTVSPSEGERFYLRVILNHVKGPTGFQDLLTVNGITYPTFKQAAEQRGLLENNNSIRQCMLEAANIRMPSALRRLFATILVFCEPIGVRDLWNEFYLHMVDDYPSSSITTDVVHTNRLLNDLKLLLSQHDRRITEFDLPTITARSNESSSMPRIIQDELTIPMDDEELTLVDKLNNDKKFVYNTIMEVIQHKQTMTFFVDGPGGTGKTFLYRALLASLRSDGHIAIATATFGIVATLLPGGRRAHSRFKIPLIPEASSTCSISKQSDLAELIRRVVVLIWDEALMVNRHALEALDRILQDLMEVNSPFGGKVLILGGDFRQVLPVVPKGTKAELLDACIVNSPLWRYIKILHLTQNMRSINDQQFSEYIRRIGDGIEPFAKDDLIKVLSSMAIPWEGDHSIAQLIEQVFPNLQNHAYNARYMVDRALLTLINEDVDKLNEKIITQFPGEEQKLYSFDEVEDDTQHLYQQDFLNSISPGGLPPHILRLKKGAPIMLLRNIDPKVELCNGTRLLCRGCFNNVIDAEILTGQYAGTRVFLPRIPLKTTENVHLPPICDDKVSISNTLEFCTYN</sequence>
<dbReference type="GO" id="GO:0000723">
    <property type="term" value="P:telomere maintenance"/>
    <property type="evidence" value="ECO:0007669"/>
    <property type="project" value="InterPro"/>
</dbReference>
<dbReference type="InterPro" id="IPR010285">
    <property type="entry name" value="DNA_helicase_pif1-like_DEAD"/>
</dbReference>
<keyword evidence="5" id="KW-1185">Reference proteome</keyword>
<evidence type="ECO:0000259" key="3">
    <source>
        <dbReference type="Pfam" id="PF21530"/>
    </source>
</evidence>
<dbReference type="AlphaFoldDB" id="A0AAW2DDP3"/>
<dbReference type="GO" id="GO:0016787">
    <property type="term" value="F:hydrolase activity"/>
    <property type="evidence" value="ECO:0007669"/>
    <property type="project" value="UniProtKB-KW"/>
</dbReference>
<feature type="domain" description="DNA helicase Pif1-like 2B" evidence="3">
    <location>
        <begin position="519"/>
        <end position="561"/>
    </location>
</feature>
<evidence type="ECO:0000313" key="5">
    <source>
        <dbReference type="Proteomes" id="UP001459277"/>
    </source>
</evidence>
<protein>
    <recommendedName>
        <fullName evidence="1">ATP-dependent DNA helicase</fullName>
        <ecNumber evidence="1">5.6.2.3</ecNumber>
    </recommendedName>
</protein>
<keyword evidence="1" id="KW-0547">Nucleotide-binding</keyword>
<dbReference type="SUPFAM" id="SSF52540">
    <property type="entry name" value="P-loop containing nucleoside triphosphate hydrolases"/>
    <property type="match status" value="2"/>
</dbReference>
<dbReference type="Gene3D" id="3.40.50.300">
    <property type="entry name" value="P-loop containing nucleotide triphosphate hydrolases"/>
    <property type="match status" value="1"/>
</dbReference>
<evidence type="ECO:0000259" key="2">
    <source>
        <dbReference type="Pfam" id="PF05970"/>
    </source>
</evidence>
<comment type="catalytic activity">
    <reaction evidence="1">
        <text>ATP + H2O = ADP + phosphate + H(+)</text>
        <dbReference type="Rhea" id="RHEA:13065"/>
        <dbReference type="ChEBI" id="CHEBI:15377"/>
        <dbReference type="ChEBI" id="CHEBI:15378"/>
        <dbReference type="ChEBI" id="CHEBI:30616"/>
        <dbReference type="ChEBI" id="CHEBI:43474"/>
        <dbReference type="ChEBI" id="CHEBI:456216"/>
        <dbReference type="EC" id="5.6.2.3"/>
    </reaction>
</comment>
<dbReference type="PANTHER" id="PTHR10492">
    <property type="match status" value="1"/>
</dbReference>